<keyword evidence="9" id="KW-1185">Reference proteome</keyword>
<feature type="transmembrane region" description="Helical" evidence="6">
    <location>
        <begin position="53"/>
        <end position="71"/>
    </location>
</feature>
<dbReference type="InterPro" id="IPR051533">
    <property type="entry name" value="WaaL-like"/>
</dbReference>
<protein>
    <recommendedName>
        <fullName evidence="7">O-antigen ligase-related domain-containing protein</fullName>
    </recommendedName>
</protein>
<evidence type="ECO:0000256" key="1">
    <source>
        <dbReference type="ARBA" id="ARBA00004141"/>
    </source>
</evidence>
<organism evidence="8 9">
    <name type="scientific">Agrobacterium tomkonis CFBP 6623</name>
    <dbReference type="NCBI Taxonomy" id="1183432"/>
    <lineage>
        <taxon>Bacteria</taxon>
        <taxon>Pseudomonadati</taxon>
        <taxon>Pseudomonadota</taxon>
        <taxon>Alphaproteobacteria</taxon>
        <taxon>Hyphomicrobiales</taxon>
        <taxon>Rhizobiaceae</taxon>
        <taxon>Rhizobium/Agrobacterium group</taxon>
        <taxon>Agrobacterium</taxon>
        <taxon>Agrobacterium tumefaciens complex</taxon>
    </lineage>
</organism>
<accession>A0A1S7R2M2</accession>
<feature type="region of interest" description="Disordered" evidence="5">
    <location>
        <begin position="488"/>
        <end position="508"/>
    </location>
</feature>
<dbReference type="PANTHER" id="PTHR37422:SF23">
    <property type="entry name" value="TEICHURONIC ACID BIOSYNTHESIS PROTEIN TUAE"/>
    <property type="match status" value="1"/>
</dbReference>
<feature type="transmembrane region" description="Helical" evidence="6">
    <location>
        <begin position="256"/>
        <end position="276"/>
    </location>
</feature>
<gene>
    <name evidence="8" type="ORF">AGR3A_Lc120037</name>
</gene>
<dbReference type="AlphaFoldDB" id="A0A1S7R2M2"/>
<feature type="transmembrane region" description="Helical" evidence="6">
    <location>
        <begin position="77"/>
        <end position="97"/>
    </location>
</feature>
<dbReference type="InterPro" id="IPR007016">
    <property type="entry name" value="O-antigen_ligase-rel_domated"/>
</dbReference>
<evidence type="ECO:0000256" key="3">
    <source>
        <dbReference type="ARBA" id="ARBA00022989"/>
    </source>
</evidence>
<evidence type="ECO:0000256" key="2">
    <source>
        <dbReference type="ARBA" id="ARBA00022692"/>
    </source>
</evidence>
<proteinExistence type="predicted"/>
<name>A0A1S7R2M2_9HYPH</name>
<keyword evidence="3 6" id="KW-1133">Transmembrane helix</keyword>
<feature type="transmembrane region" description="Helical" evidence="6">
    <location>
        <begin position="407"/>
        <end position="429"/>
    </location>
</feature>
<feature type="transmembrane region" description="Helical" evidence="6">
    <location>
        <begin position="206"/>
        <end position="227"/>
    </location>
</feature>
<comment type="subcellular location">
    <subcellularLocation>
        <location evidence="1">Membrane</location>
        <topology evidence="1">Multi-pass membrane protein</topology>
    </subcellularLocation>
</comment>
<dbReference type="Pfam" id="PF04932">
    <property type="entry name" value="Wzy_C"/>
    <property type="match status" value="1"/>
</dbReference>
<dbReference type="EMBL" id="FBWK01000048">
    <property type="protein sequence ID" value="CUX45555.1"/>
    <property type="molecule type" value="Genomic_DNA"/>
</dbReference>
<feature type="transmembrane region" description="Helical" evidence="6">
    <location>
        <begin position="109"/>
        <end position="130"/>
    </location>
</feature>
<sequence length="541" mass="59129">MQPTEALPEPLSSSQPQPLAFQDYFRAIAIAAFWAIFLLTLLNRGAVEIESRIVVTAAIYLLLVSAILLLGPPQAGAGKAIAATCLLLGGLIVQLLFQALFLPGITPSHPAWSVAAMFTQTAPTATISLTPADDRLGLLSAALPFGAFIAGLVIFDTNERAAKALRWFAIGGGWLALWSIMQFLFFPEMLGFIQKRFYLDSLTGLFVNRNTAATFFGLILLTLVVLLHKRLLAPNWSMVRALVANRLTVPDEQKRLIRSAAFASALTAFCFIALMLTGSRAGIMSSFAALLLLILLTVFNSPIRRGRNAAPLWGGRHGSKRRAAIMLVIAIGLFSLFANRVALRMEARLEDDLRFCYMPGITRAIADNWPWGSGLASFKEAYAPYHAAQCGVNSVVTHAHNVYAEGLLTLGIVFPFYVAFFVLAQLAIFFRGARKRKRYRYASHLGFAGLLLVALHSTLDFSLQIPGFAMAYAVFLAPVVTLCLHPPGTERDGRQRRSRPSADPQTNERLMPVTRFTDVFTVASEIVDTVPTLATGPNRQN</sequence>
<feature type="transmembrane region" description="Helical" evidence="6">
    <location>
        <begin position="24"/>
        <end position="41"/>
    </location>
</feature>
<evidence type="ECO:0000313" key="8">
    <source>
        <dbReference type="EMBL" id="CUX45555.1"/>
    </source>
</evidence>
<dbReference type="GO" id="GO:0016020">
    <property type="term" value="C:membrane"/>
    <property type="evidence" value="ECO:0007669"/>
    <property type="project" value="UniProtKB-SubCell"/>
</dbReference>
<feature type="transmembrane region" description="Helical" evidence="6">
    <location>
        <begin position="441"/>
        <end position="459"/>
    </location>
</feature>
<evidence type="ECO:0000256" key="5">
    <source>
        <dbReference type="SAM" id="MobiDB-lite"/>
    </source>
</evidence>
<evidence type="ECO:0000256" key="4">
    <source>
        <dbReference type="ARBA" id="ARBA00023136"/>
    </source>
</evidence>
<feature type="transmembrane region" description="Helical" evidence="6">
    <location>
        <begin position="282"/>
        <end position="303"/>
    </location>
</feature>
<evidence type="ECO:0000259" key="7">
    <source>
        <dbReference type="Pfam" id="PF04932"/>
    </source>
</evidence>
<feature type="transmembrane region" description="Helical" evidence="6">
    <location>
        <begin position="167"/>
        <end position="186"/>
    </location>
</feature>
<dbReference type="RefSeq" id="WP_080842824.1">
    <property type="nucleotide sequence ID" value="NZ_LT009724.1"/>
</dbReference>
<feature type="transmembrane region" description="Helical" evidence="6">
    <location>
        <begin position="136"/>
        <end position="155"/>
    </location>
</feature>
<reference evidence="9" key="1">
    <citation type="submission" date="2016-01" db="EMBL/GenBank/DDBJ databases">
        <authorList>
            <person name="Regsiter A."/>
            <person name="william w."/>
        </authorList>
    </citation>
    <scope>NUCLEOTIDE SEQUENCE [LARGE SCALE GENOMIC DNA]</scope>
    <source>
        <strain evidence="9">CFBP 6623</strain>
    </source>
</reference>
<dbReference type="STRING" id="1183432.AGR3A_Lc120037"/>
<keyword evidence="2 6" id="KW-0812">Transmembrane</keyword>
<evidence type="ECO:0000256" key="6">
    <source>
        <dbReference type="SAM" id="Phobius"/>
    </source>
</evidence>
<keyword evidence="4 6" id="KW-0472">Membrane</keyword>
<dbReference type="PANTHER" id="PTHR37422">
    <property type="entry name" value="TEICHURONIC ACID BIOSYNTHESIS PROTEIN TUAE"/>
    <property type="match status" value="1"/>
</dbReference>
<feature type="transmembrane region" description="Helical" evidence="6">
    <location>
        <begin position="465"/>
        <end position="484"/>
    </location>
</feature>
<feature type="transmembrane region" description="Helical" evidence="6">
    <location>
        <begin position="324"/>
        <end position="343"/>
    </location>
</feature>
<feature type="domain" description="O-antigen ligase-related" evidence="7">
    <location>
        <begin position="266"/>
        <end position="413"/>
    </location>
</feature>
<dbReference type="Proteomes" id="UP000191988">
    <property type="component" value="Unassembled WGS sequence"/>
</dbReference>
<evidence type="ECO:0000313" key="9">
    <source>
        <dbReference type="Proteomes" id="UP000191988"/>
    </source>
</evidence>